<dbReference type="Pfam" id="PF18144">
    <property type="entry name" value="SMODS"/>
    <property type="match status" value="1"/>
</dbReference>
<accession>A0A250K1J5</accession>
<evidence type="ECO:0000313" key="3">
    <source>
        <dbReference type="Proteomes" id="UP000217343"/>
    </source>
</evidence>
<dbReference type="GO" id="GO:0051607">
    <property type="term" value="P:defense response to virus"/>
    <property type="evidence" value="ECO:0007669"/>
    <property type="project" value="UniProtKB-KW"/>
</dbReference>
<dbReference type="CDD" id="cd05400">
    <property type="entry name" value="NT_2-5OAS_ClassI-CCAase"/>
    <property type="match status" value="1"/>
</dbReference>
<sequence length="377" mass="42478">MLSPPISRTPLLSANPSLDYLLAQVAEAVQLTTTQYTKATEHYEAVARWLEADDSLLAKLSPRIYPQGSMALETTVKPRGEVEYDLDLVCQMSHSPGSAMDLYSAVYERLAAHQTYRTMLSKKKRCVRLEYQGEFHLDIIPAIQDPFRGTTSLLVPDRELRGWTPSNPKGFASWFKSKAALRLVEKTARYDAEPLPALRDYDEKPPLAISVQLMKRARDIIFDGDDNAPRSILLSTLAGHHYQGRTCTLTSTFEILYGIQEQIRSASPNTIEVSNPTNPDERFSDSLTRERYTTLKEFTRHLTSELTKLLDARGLDTYQSSLESIFGVKPVATAFEKYGQLLNSRRNTRTLTYSPTGLNIITPTTSPRVPKNTYFGN</sequence>
<evidence type="ECO:0000313" key="2">
    <source>
        <dbReference type="EMBL" id="ATB49883.1"/>
    </source>
</evidence>
<dbReference type="GO" id="GO:0016779">
    <property type="term" value="F:nucleotidyltransferase activity"/>
    <property type="evidence" value="ECO:0007669"/>
    <property type="project" value="InterPro"/>
</dbReference>
<dbReference type="AlphaFoldDB" id="A0A250K1J5"/>
<dbReference type="KEGG" id="mmas:MYMAC_005537"/>
<dbReference type="EMBL" id="CP022203">
    <property type="protein sequence ID" value="ATB49883.1"/>
    <property type="molecule type" value="Genomic_DNA"/>
</dbReference>
<gene>
    <name evidence="2" type="ORF">MYMAC_005537</name>
</gene>
<keyword evidence="3" id="KW-1185">Reference proteome</keyword>
<proteinExistence type="predicted"/>
<evidence type="ECO:0000256" key="1">
    <source>
        <dbReference type="ARBA" id="ARBA00023118"/>
    </source>
</evidence>
<dbReference type="Proteomes" id="UP000217343">
    <property type="component" value="Chromosome"/>
</dbReference>
<name>A0A250K1J5_9BACT</name>
<protein>
    <recommendedName>
        <fullName evidence="4">Nucleotidyltransferase</fullName>
    </recommendedName>
</protein>
<organism evidence="2 3">
    <name type="scientific">Corallococcus macrosporus DSM 14697</name>
    <dbReference type="NCBI Taxonomy" id="1189310"/>
    <lineage>
        <taxon>Bacteria</taxon>
        <taxon>Pseudomonadati</taxon>
        <taxon>Myxococcota</taxon>
        <taxon>Myxococcia</taxon>
        <taxon>Myxococcales</taxon>
        <taxon>Cystobacterineae</taxon>
        <taxon>Myxococcaceae</taxon>
        <taxon>Corallococcus</taxon>
    </lineage>
</organism>
<keyword evidence="1" id="KW-0051">Antiviral defense</keyword>
<evidence type="ECO:0008006" key="4">
    <source>
        <dbReference type="Google" id="ProtNLM"/>
    </source>
</evidence>
<dbReference type="InterPro" id="IPR006116">
    <property type="entry name" value="NT_2-5OAS_ClassI-CCAase"/>
</dbReference>
<dbReference type="RefSeq" id="WP_170114781.1">
    <property type="nucleotide sequence ID" value="NZ_CP022203.1"/>
</dbReference>
<reference evidence="2 3" key="1">
    <citation type="submission" date="2017-06" db="EMBL/GenBank/DDBJ databases">
        <title>Sequencing and comparative analysis of myxobacterial genomes.</title>
        <authorList>
            <person name="Rupp O."/>
            <person name="Goesmann A."/>
            <person name="Sogaard-Andersen L."/>
        </authorList>
    </citation>
    <scope>NUCLEOTIDE SEQUENCE [LARGE SCALE GENOMIC DNA]</scope>
    <source>
        <strain evidence="2 3">DSM 14697</strain>
    </source>
</reference>